<dbReference type="PANTHER" id="PTHR48182:SF2">
    <property type="entry name" value="PROTEIN SERAC1"/>
    <property type="match status" value="1"/>
</dbReference>
<dbReference type="Proteomes" id="UP001633002">
    <property type="component" value="Unassembled WGS sequence"/>
</dbReference>
<dbReference type="AlphaFoldDB" id="A0ABD3HAG5"/>
<reference evidence="7 8" key="1">
    <citation type="submission" date="2024-09" db="EMBL/GenBank/DDBJ databases">
        <title>Chromosome-scale assembly of Riccia sorocarpa.</title>
        <authorList>
            <person name="Paukszto L."/>
        </authorList>
    </citation>
    <scope>NUCLEOTIDE SEQUENCE [LARGE SCALE GENOMIC DNA]</scope>
    <source>
        <strain evidence="7">LP-2024</strain>
        <tissue evidence="7">Aerial parts of the thallus</tissue>
    </source>
</reference>
<dbReference type="SUPFAM" id="SSF53474">
    <property type="entry name" value="alpha/beta-Hydrolases"/>
    <property type="match status" value="1"/>
</dbReference>
<sequence length="345" mass="38885">MLLLSSFLCSGSRCGKMGLITSRSESVIPECGQEVPAPAPSFTKISESVYELHPEESPNVEIVFFHGLQFTVEDLKDAYWRAFTYRNGAGCWPMALLPECLAKKGYRARVLTVCYNTSANKHQKRGRVDICNLADQLVESLITSARSTAYIGQRGVPVILVGHSLGGILIKQLVTHIDVEARVKLKQPRHKMLQKFLGNLKGVFYISTPHHYHQLARWERMFPEKSVKKAPVLGLLEALSKDASRLNKVMSLLMKKHDIKMAQVNETENTDLGYFNDIVVKDPPVGVFSDPFIRVPDNHITICRPESSESVTFKHFITFTENILAEQAALQKNLEIFRNSFKLPQ</sequence>
<evidence type="ECO:0000256" key="6">
    <source>
        <dbReference type="ARBA" id="ARBA00023136"/>
    </source>
</evidence>
<proteinExistence type="predicted"/>
<dbReference type="InterPro" id="IPR029058">
    <property type="entry name" value="AB_hydrolase_fold"/>
</dbReference>
<dbReference type="PANTHER" id="PTHR48182">
    <property type="entry name" value="PROTEIN SERAC1"/>
    <property type="match status" value="1"/>
</dbReference>
<evidence type="ECO:0000256" key="3">
    <source>
        <dbReference type="ARBA" id="ARBA00004370"/>
    </source>
</evidence>
<organism evidence="7 8">
    <name type="scientific">Riccia sorocarpa</name>
    <dbReference type="NCBI Taxonomy" id="122646"/>
    <lineage>
        <taxon>Eukaryota</taxon>
        <taxon>Viridiplantae</taxon>
        <taxon>Streptophyta</taxon>
        <taxon>Embryophyta</taxon>
        <taxon>Marchantiophyta</taxon>
        <taxon>Marchantiopsida</taxon>
        <taxon>Marchantiidae</taxon>
        <taxon>Marchantiales</taxon>
        <taxon>Ricciaceae</taxon>
        <taxon>Riccia</taxon>
    </lineage>
</organism>
<dbReference type="GO" id="GO:0005739">
    <property type="term" value="C:mitochondrion"/>
    <property type="evidence" value="ECO:0007669"/>
    <property type="project" value="UniProtKB-SubCell"/>
</dbReference>
<dbReference type="EMBL" id="JBJQOH010000004">
    <property type="protein sequence ID" value="KAL3687846.1"/>
    <property type="molecule type" value="Genomic_DNA"/>
</dbReference>
<evidence type="ECO:0000313" key="7">
    <source>
        <dbReference type="EMBL" id="KAL3687846.1"/>
    </source>
</evidence>
<keyword evidence="8" id="KW-1185">Reference proteome</keyword>
<evidence type="ECO:0008006" key="9">
    <source>
        <dbReference type="Google" id="ProtNLM"/>
    </source>
</evidence>
<evidence type="ECO:0000256" key="2">
    <source>
        <dbReference type="ARBA" id="ARBA00004240"/>
    </source>
</evidence>
<keyword evidence="4" id="KW-0256">Endoplasmic reticulum</keyword>
<comment type="caution">
    <text evidence="7">The sequence shown here is derived from an EMBL/GenBank/DDBJ whole genome shotgun (WGS) entry which is preliminary data.</text>
</comment>
<evidence type="ECO:0000256" key="5">
    <source>
        <dbReference type="ARBA" id="ARBA00023128"/>
    </source>
</evidence>
<dbReference type="GO" id="GO:0005783">
    <property type="term" value="C:endoplasmic reticulum"/>
    <property type="evidence" value="ECO:0007669"/>
    <property type="project" value="UniProtKB-SubCell"/>
</dbReference>
<evidence type="ECO:0000256" key="4">
    <source>
        <dbReference type="ARBA" id="ARBA00022824"/>
    </source>
</evidence>
<name>A0ABD3HAG5_9MARC</name>
<dbReference type="GO" id="GO:0016020">
    <property type="term" value="C:membrane"/>
    <property type="evidence" value="ECO:0007669"/>
    <property type="project" value="UniProtKB-SubCell"/>
</dbReference>
<dbReference type="InterPro" id="IPR052374">
    <property type="entry name" value="SERAC1"/>
</dbReference>
<dbReference type="Gene3D" id="3.40.50.1820">
    <property type="entry name" value="alpha/beta hydrolase"/>
    <property type="match status" value="1"/>
</dbReference>
<evidence type="ECO:0000256" key="1">
    <source>
        <dbReference type="ARBA" id="ARBA00004173"/>
    </source>
</evidence>
<comment type="subcellular location">
    <subcellularLocation>
        <location evidence="2">Endoplasmic reticulum</location>
    </subcellularLocation>
    <subcellularLocation>
        <location evidence="3">Membrane</location>
    </subcellularLocation>
    <subcellularLocation>
        <location evidence="1">Mitochondrion</location>
    </subcellularLocation>
</comment>
<keyword evidence="5" id="KW-0496">Mitochondrion</keyword>
<evidence type="ECO:0000313" key="8">
    <source>
        <dbReference type="Proteomes" id="UP001633002"/>
    </source>
</evidence>
<gene>
    <name evidence="7" type="ORF">R1sor_014155</name>
</gene>
<keyword evidence="6" id="KW-0472">Membrane</keyword>
<accession>A0ABD3HAG5</accession>
<protein>
    <recommendedName>
        <fullName evidence="9">AB hydrolase-1 domain-containing protein</fullName>
    </recommendedName>
</protein>